<proteinExistence type="predicted"/>
<comment type="subcellular location">
    <subcellularLocation>
        <location evidence="1">Cell membrane</location>
        <topology evidence="1">Multi-pass membrane protein</topology>
    </subcellularLocation>
</comment>
<keyword evidence="10" id="KW-1185">Reference proteome</keyword>
<comment type="caution">
    <text evidence="9">The sequence shown here is derived from an EMBL/GenBank/DDBJ whole genome shotgun (WGS) entry which is preliminary data.</text>
</comment>
<evidence type="ECO:0000313" key="9">
    <source>
        <dbReference type="EMBL" id="NMO02676.1"/>
    </source>
</evidence>
<evidence type="ECO:0000313" key="10">
    <source>
        <dbReference type="Proteomes" id="UP000550729"/>
    </source>
</evidence>
<evidence type="ECO:0000256" key="7">
    <source>
        <dbReference type="SAM" id="Phobius"/>
    </source>
</evidence>
<dbReference type="CDD" id="cd17321">
    <property type="entry name" value="MFS_MMR_MDR_like"/>
    <property type="match status" value="1"/>
</dbReference>
<evidence type="ECO:0000256" key="1">
    <source>
        <dbReference type="ARBA" id="ARBA00004651"/>
    </source>
</evidence>
<dbReference type="InterPro" id="IPR011701">
    <property type="entry name" value="MFS"/>
</dbReference>
<dbReference type="EMBL" id="JABBNB010000015">
    <property type="protein sequence ID" value="NMO02676.1"/>
    <property type="molecule type" value="Genomic_DNA"/>
</dbReference>
<organism evidence="9 10">
    <name type="scientific">Gordonia asplenii</name>
    <dbReference type="NCBI Taxonomy" id="2725283"/>
    <lineage>
        <taxon>Bacteria</taxon>
        <taxon>Bacillati</taxon>
        <taxon>Actinomycetota</taxon>
        <taxon>Actinomycetes</taxon>
        <taxon>Mycobacteriales</taxon>
        <taxon>Gordoniaceae</taxon>
        <taxon>Gordonia</taxon>
    </lineage>
</organism>
<dbReference type="Pfam" id="PF07690">
    <property type="entry name" value="MFS_1"/>
    <property type="match status" value="1"/>
</dbReference>
<reference evidence="9 10" key="1">
    <citation type="submission" date="2020-04" db="EMBL/GenBank/DDBJ databases">
        <title>Gordonia sp. nov. TBRC 11910.</title>
        <authorList>
            <person name="Suriyachadkun C."/>
        </authorList>
    </citation>
    <scope>NUCLEOTIDE SEQUENCE [LARGE SCALE GENOMIC DNA]</scope>
    <source>
        <strain evidence="9 10">TBRC 11910</strain>
    </source>
</reference>
<dbReference type="Gene3D" id="1.20.1250.20">
    <property type="entry name" value="MFS general substrate transporter like domains"/>
    <property type="match status" value="1"/>
</dbReference>
<feature type="transmembrane region" description="Helical" evidence="7">
    <location>
        <begin position="407"/>
        <end position="424"/>
    </location>
</feature>
<evidence type="ECO:0000256" key="6">
    <source>
        <dbReference type="ARBA" id="ARBA00023136"/>
    </source>
</evidence>
<dbReference type="AlphaFoldDB" id="A0A848KVI2"/>
<feature type="transmembrane region" description="Helical" evidence="7">
    <location>
        <begin position="334"/>
        <end position="351"/>
    </location>
</feature>
<feature type="transmembrane region" description="Helical" evidence="7">
    <location>
        <begin position="300"/>
        <end position="322"/>
    </location>
</feature>
<sequence>MTNTALAATQARQRALLATVFLLQFLVGLDISLVNIALPAIQADLGFSRSGLQWVVNAYLLGFAGFLLVGGRLGDLWSRRRMVLGGLIVFGVASVVGGLAVAPWLLVTARAVQGLAAAVLAPAALALIATITDETAHRRAMAIWGGAGAAGGAIGVVASGLLTDWFDWRAVMFVNVPIVIGAFAVAFVSIDDNREQSNTRVDVLGGALITGGVAAIVYAVTATGEHGWTSWQTLVGFSSGAILLVGFAVTERTGAHPLMPIRVLATRSIVGANVFGFMLAAGQLAAFYFCSLYIQTVWNVSPLLTGVLFLPFCAFVFVGITASSKLVSKLGARNTIALLGLVGAGGLALFARMPVEFSLWTGILLPSALAATGIGGSMVLVGTVGTAGVPLSDAGVASGVLNSSRQLGGTIGLAILVTVAAQSTDVAHGYRVGLGVGALFLVAASVAAWLILPSDRERRAR</sequence>
<dbReference type="PANTHER" id="PTHR42718:SF46">
    <property type="entry name" value="BLR6921 PROTEIN"/>
    <property type="match status" value="1"/>
</dbReference>
<dbReference type="Gene3D" id="1.20.1720.10">
    <property type="entry name" value="Multidrug resistance protein D"/>
    <property type="match status" value="1"/>
</dbReference>
<dbReference type="GO" id="GO:0005886">
    <property type="term" value="C:plasma membrane"/>
    <property type="evidence" value="ECO:0007669"/>
    <property type="project" value="UniProtKB-SubCell"/>
</dbReference>
<feature type="transmembrane region" description="Helical" evidence="7">
    <location>
        <begin position="52"/>
        <end position="70"/>
    </location>
</feature>
<feature type="transmembrane region" description="Helical" evidence="7">
    <location>
        <begin position="141"/>
        <end position="162"/>
    </location>
</feature>
<feature type="transmembrane region" description="Helical" evidence="7">
    <location>
        <begin position="270"/>
        <end position="294"/>
    </location>
</feature>
<protein>
    <submittedName>
        <fullName evidence="9">MFS transporter</fullName>
    </submittedName>
</protein>
<feature type="domain" description="Major facilitator superfamily (MFS) profile" evidence="8">
    <location>
        <begin position="16"/>
        <end position="456"/>
    </location>
</feature>
<keyword evidence="2" id="KW-0813">Transport</keyword>
<keyword evidence="4 7" id="KW-0812">Transmembrane</keyword>
<feature type="transmembrane region" description="Helical" evidence="7">
    <location>
        <begin position="363"/>
        <end position="386"/>
    </location>
</feature>
<evidence type="ECO:0000256" key="3">
    <source>
        <dbReference type="ARBA" id="ARBA00022475"/>
    </source>
</evidence>
<evidence type="ECO:0000256" key="4">
    <source>
        <dbReference type="ARBA" id="ARBA00022692"/>
    </source>
</evidence>
<gene>
    <name evidence="9" type="ORF">HH308_15800</name>
</gene>
<dbReference type="RefSeq" id="WP_170195179.1">
    <property type="nucleotide sequence ID" value="NZ_JABBNB010000015.1"/>
</dbReference>
<keyword evidence="5 7" id="KW-1133">Transmembrane helix</keyword>
<evidence type="ECO:0000256" key="5">
    <source>
        <dbReference type="ARBA" id="ARBA00022989"/>
    </source>
</evidence>
<dbReference type="InterPro" id="IPR036259">
    <property type="entry name" value="MFS_trans_sf"/>
</dbReference>
<feature type="transmembrane region" description="Helical" evidence="7">
    <location>
        <begin position="15"/>
        <end position="40"/>
    </location>
</feature>
<name>A0A848KVI2_9ACTN</name>
<accession>A0A848KVI2</accession>
<keyword evidence="6 7" id="KW-0472">Membrane</keyword>
<feature type="transmembrane region" description="Helical" evidence="7">
    <location>
        <begin position="228"/>
        <end position="249"/>
    </location>
</feature>
<feature type="transmembrane region" description="Helical" evidence="7">
    <location>
        <begin position="201"/>
        <end position="222"/>
    </location>
</feature>
<evidence type="ECO:0000256" key="2">
    <source>
        <dbReference type="ARBA" id="ARBA00022448"/>
    </source>
</evidence>
<evidence type="ECO:0000259" key="8">
    <source>
        <dbReference type="PROSITE" id="PS50850"/>
    </source>
</evidence>
<dbReference type="InterPro" id="IPR020846">
    <property type="entry name" value="MFS_dom"/>
</dbReference>
<dbReference type="SUPFAM" id="SSF103473">
    <property type="entry name" value="MFS general substrate transporter"/>
    <property type="match status" value="1"/>
</dbReference>
<dbReference type="Proteomes" id="UP000550729">
    <property type="component" value="Unassembled WGS sequence"/>
</dbReference>
<dbReference type="GO" id="GO:0022857">
    <property type="term" value="F:transmembrane transporter activity"/>
    <property type="evidence" value="ECO:0007669"/>
    <property type="project" value="InterPro"/>
</dbReference>
<feature type="transmembrane region" description="Helical" evidence="7">
    <location>
        <begin position="111"/>
        <end position="129"/>
    </location>
</feature>
<feature type="transmembrane region" description="Helical" evidence="7">
    <location>
        <begin position="430"/>
        <end position="452"/>
    </location>
</feature>
<feature type="transmembrane region" description="Helical" evidence="7">
    <location>
        <begin position="82"/>
        <end position="105"/>
    </location>
</feature>
<dbReference type="PANTHER" id="PTHR42718">
    <property type="entry name" value="MAJOR FACILITATOR SUPERFAMILY MULTIDRUG TRANSPORTER MFSC"/>
    <property type="match status" value="1"/>
</dbReference>
<keyword evidence="3" id="KW-1003">Cell membrane</keyword>
<feature type="transmembrane region" description="Helical" evidence="7">
    <location>
        <begin position="168"/>
        <end position="189"/>
    </location>
</feature>
<dbReference type="PROSITE" id="PS50850">
    <property type="entry name" value="MFS"/>
    <property type="match status" value="1"/>
</dbReference>